<evidence type="ECO:0000256" key="2">
    <source>
        <dbReference type="SAM" id="SignalP"/>
    </source>
</evidence>
<dbReference type="Proteomes" id="UP000827092">
    <property type="component" value="Unassembled WGS sequence"/>
</dbReference>
<dbReference type="AlphaFoldDB" id="A0AAV6U6D2"/>
<dbReference type="EMBL" id="JAFNEN010000643">
    <property type="protein sequence ID" value="KAG8179195.1"/>
    <property type="molecule type" value="Genomic_DNA"/>
</dbReference>
<proteinExistence type="predicted"/>
<organism evidence="3 4">
    <name type="scientific">Oedothorax gibbosus</name>
    <dbReference type="NCBI Taxonomy" id="931172"/>
    <lineage>
        <taxon>Eukaryota</taxon>
        <taxon>Metazoa</taxon>
        <taxon>Ecdysozoa</taxon>
        <taxon>Arthropoda</taxon>
        <taxon>Chelicerata</taxon>
        <taxon>Arachnida</taxon>
        <taxon>Araneae</taxon>
        <taxon>Araneomorphae</taxon>
        <taxon>Entelegynae</taxon>
        <taxon>Araneoidea</taxon>
        <taxon>Linyphiidae</taxon>
        <taxon>Erigoninae</taxon>
        <taxon>Oedothorax</taxon>
    </lineage>
</organism>
<sequence length="348" mass="39447">MAHRPKYPNTHLFFLPHSRLLLWESLVGIGVLQPHHPDPDVNRCHIGRIQHQPLASLTTVFHSTHQASDSSEAHVTYSTLRSTSLVHFCIWCFVSFPSAPDSPNRDMSDIEDEVSKLEDTQGTSPSVLATASSPSILVLKDLMEQLKKVLARELEGNRKLTQKAAFEMKEINLRMFLACSDAVAAQMRAEEEIKTLERLISDKNDQFERLNLTIMEMSANLKSELKAIECTDTLIKSLNLNDQYREPPKKYNKSKQDVPALIIDTIVEGGAKSYRDALVNLAPNFGNPKLTDIIIPRPNRLILKMRNHETLEKFQKQLDSDEKLNKMAQTKISIKETKVNILWGSGRL</sequence>
<feature type="signal peptide" evidence="2">
    <location>
        <begin position="1"/>
        <end position="25"/>
    </location>
</feature>
<evidence type="ECO:0000313" key="4">
    <source>
        <dbReference type="Proteomes" id="UP000827092"/>
    </source>
</evidence>
<feature type="chain" id="PRO_5043652884" evidence="2">
    <location>
        <begin position="26"/>
        <end position="348"/>
    </location>
</feature>
<accession>A0AAV6U6D2</accession>
<protein>
    <submittedName>
        <fullName evidence="3">Uncharacterized protein</fullName>
    </submittedName>
</protein>
<feature type="coiled-coil region" evidence="1">
    <location>
        <begin position="143"/>
        <end position="213"/>
    </location>
</feature>
<comment type="caution">
    <text evidence="3">The sequence shown here is derived from an EMBL/GenBank/DDBJ whole genome shotgun (WGS) entry which is preliminary data.</text>
</comment>
<keyword evidence="4" id="KW-1185">Reference proteome</keyword>
<evidence type="ECO:0000313" key="3">
    <source>
        <dbReference type="EMBL" id="KAG8179195.1"/>
    </source>
</evidence>
<name>A0AAV6U6D2_9ARAC</name>
<keyword evidence="2" id="KW-0732">Signal</keyword>
<keyword evidence="1" id="KW-0175">Coiled coil</keyword>
<reference evidence="3 4" key="1">
    <citation type="journal article" date="2022" name="Nat. Ecol. Evol.">
        <title>A masculinizing supergene underlies an exaggerated male reproductive morph in a spider.</title>
        <authorList>
            <person name="Hendrickx F."/>
            <person name="De Corte Z."/>
            <person name="Sonet G."/>
            <person name="Van Belleghem S.M."/>
            <person name="Kostlbacher S."/>
            <person name="Vangestel C."/>
        </authorList>
    </citation>
    <scope>NUCLEOTIDE SEQUENCE [LARGE SCALE GENOMIC DNA]</scope>
    <source>
        <strain evidence="3">W744_W776</strain>
    </source>
</reference>
<evidence type="ECO:0000256" key="1">
    <source>
        <dbReference type="SAM" id="Coils"/>
    </source>
</evidence>
<gene>
    <name evidence="3" type="ORF">JTE90_004024</name>
</gene>